<gene>
    <name evidence="2" type="primary">NAD4L</name>
</gene>
<keyword evidence="1" id="KW-0472">Membrane</keyword>
<organism evidence="2">
    <name type="scientific">Rhipicephalus microplus</name>
    <name type="common">Cattle tick</name>
    <name type="synonym">Boophilus microplus</name>
    <dbReference type="NCBI Taxonomy" id="6941"/>
    <lineage>
        <taxon>Eukaryota</taxon>
        <taxon>Metazoa</taxon>
        <taxon>Ecdysozoa</taxon>
        <taxon>Arthropoda</taxon>
        <taxon>Chelicerata</taxon>
        <taxon>Arachnida</taxon>
        <taxon>Acari</taxon>
        <taxon>Parasitiformes</taxon>
        <taxon>Ixodida</taxon>
        <taxon>Ixodoidea</taxon>
        <taxon>Ixodidae</taxon>
        <taxon>Rhipicephalinae</taxon>
        <taxon>Rhipicephalus</taxon>
        <taxon>Boophilus</taxon>
    </lineage>
</organism>
<protein>
    <submittedName>
        <fullName evidence="2">NADH dehydrogenase subunit 4L</fullName>
    </submittedName>
</protein>
<dbReference type="VEuPathDB" id="VectorBase:GeneID_18250944"/>
<proteinExistence type="predicted"/>
<keyword evidence="1" id="KW-1133">Transmembrane helix</keyword>
<keyword evidence="1" id="KW-0812">Transmembrane</keyword>
<dbReference type="Gene3D" id="1.10.287.3510">
    <property type="match status" value="1"/>
</dbReference>
<name>A0A7G9TYK3_RHIMP</name>
<sequence length="91" mass="10799">MTFLVIMLYLMGIFIFFINRYYLMMILLSIEFIYMSLLLMLCIFFCMFNILGVFTFLISIVCEAGLGLSMLVMMSFYYGNEMMKMMTLIKC</sequence>
<feature type="transmembrane region" description="Helical" evidence="1">
    <location>
        <begin position="32"/>
        <end position="50"/>
    </location>
</feature>
<keyword evidence="2" id="KW-0496">Mitochondrion</keyword>
<reference evidence="2" key="1">
    <citation type="journal article" date="2020" name="Parasit. Vectors">
        <title>Molecular evidence confirms occurrence of Rhipicephalus microplus Clade A in Kenya and sub-Saharan Africa.</title>
        <authorList>
            <person name="Kanduma E.G."/>
            <person name="Emery D."/>
            <person name="Githaka N.W."/>
            <person name="Nguu E.K."/>
            <person name="Bishop R.P."/>
            <person name="Slapeta J."/>
        </authorList>
    </citation>
    <scope>NUCLEOTIDE SEQUENCE</scope>
</reference>
<dbReference type="EMBL" id="MT430985">
    <property type="protein sequence ID" value="QNN85479.1"/>
    <property type="molecule type" value="Genomic_DNA"/>
</dbReference>
<evidence type="ECO:0000313" key="2">
    <source>
        <dbReference type="EMBL" id="QNN85479.1"/>
    </source>
</evidence>
<evidence type="ECO:0000256" key="1">
    <source>
        <dbReference type="SAM" id="Phobius"/>
    </source>
</evidence>
<geneLocation type="mitochondrion" evidence="2"/>
<feature type="transmembrane region" description="Helical" evidence="1">
    <location>
        <begin position="56"/>
        <end position="78"/>
    </location>
</feature>
<dbReference type="AlphaFoldDB" id="A0A7G9TYK3"/>
<dbReference type="OrthoDB" id="6146597at2759"/>
<accession>A0A7G9TYK3</accession>
<feature type="transmembrane region" description="Helical" evidence="1">
    <location>
        <begin position="6"/>
        <end position="23"/>
    </location>
</feature>